<sequence>MVSCYLLHSWRPFLECGSGSNTKFWKDPWIDDKPLCQSFPCMYALENYKDCYVADKFNGSLLGSFRRIARGGIEEYQLSQLRLLLEPVILSPSEDRWVWILSNDGGFYVKDVRRLLDDFFFQNPKWPLDGNISVSSPLCSVCSNAQEDVSHLLYNCDLASGISRLVCRWWDLTWSPLSSYLEWLSWFKNIILPSKTKGLLEGVFYISWWSVWNFRNHLLFSAKSPRKDVIFDDIVTRSFIWCHSRCNRLEMMLDDKNRLDDVVGSRKWQFSGFLQMYFRAESLARIT</sequence>
<dbReference type="GO" id="GO:0003964">
    <property type="term" value="F:RNA-directed DNA polymerase activity"/>
    <property type="evidence" value="ECO:0007669"/>
    <property type="project" value="UniProtKB-KW"/>
</dbReference>
<evidence type="ECO:0000313" key="1">
    <source>
        <dbReference type="EMBL" id="GEZ09222.1"/>
    </source>
</evidence>
<keyword evidence="1" id="KW-0695">RNA-directed DNA polymerase</keyword>
<keyword evidence="1" id="KW-0808">Transferase</keyword>
<dbReference type="PANTHER" id="PTHR36617:SF5">
    <property type="entry name" value="OS05G0421675 PROTEIN"/>
    <property type="match status" value="1"/>
</dbReference>
<keyword evidence="1" id="KW-0548">Nucleotidyltransferase</keyword>
<reference evidence="1" key="1">
    <citation type="journal article" date="2019" name="Sci. Rep.">
        <title>Draft genome of Tanacetum cinerariifolium, the natural source of mosquito coil.</title>
        <authorList>
            <person name="Yamashiro T."/>
            <person name="Shiraishi A."/>
            <person name="Satake H."/>
            <person name="Nakayama K."/>
        </authorList>
    </citation>
    <scope>NUCLEOTIDE SEQUENCE</scope>
</reference>
<name>A0A699I1L2_TANCI</name>
<dbReference type="EMBL" id="BKCJ010239985">
    <property type="protein sequence ID" value="GEZ09222.1"/>
    <property type="molecule type" value="Genomic_DNA"/>
</dbReference>
<dbReference type="AlphaFoldDB" id="A0A699I1L2"/>
<proteinExistence type="predicted"/>
<accession>A0A699I1L2</accession>
<comment type="caution">
    <text evidence="1">The sequence shown here is derived from an EMBL/GenBank/DDBJ whole genome shotgun (WGS) entry which is preliminary data.</text>
</comment>
<organism evidence="1">
    <name type="scientific">Tanacetum cinerariifolium</name>
    <name type="common">Dalmatian daisy</name>
    <name type="synonym">Chrysanthemum cinerariifolium</name>
    <dbReference type="NCBI Taxonomy" id="118510"/>
    <lineage>
        <taxon>Eukaryota</taxon>
        <taxon>Viridiplantae</taxon>
        <taxon>Streptophyta</taxon>
        <taxon>Embryophyta</taxon>
        <taxon>Tracheophyta</taxon>
        <taxon>Spermatophyta</taxon>
        <taxon>Magnoliopsida</taxon>
        <taxon>eudicotyledons</taxon>
        <taxon>Gunneridae</taxon>
        <taxon>Pentapetalae</taxon>
        <taxon>asterids</taxon>
        <taxon>campanulids</taxon>
        <taxon>Asterales</taxon>
        <taxon>Asteraceae</taxon>
        <taxon>Asteroideae</taxon>
        <taxon>Anthemideae</taxon>
        <taxon>Anthemidinae</taxon>
        <taxon>Tanacetum</taxon>
    </lineage>
</organism>
<feature type="non-terminal residue" evidence="1">
    <location>
        <position position="287"/>
    </location>
</feature>
<protein>
    <submittedName>
        <fullName evidence="1">RNA-directed DNA polymerase, eukaryota</fullName>
    </submittedName>
</protein>
<dbReference type="PANTHER" id="PTHR36617">
    <property type="entry name" value="PROTEIN, PUTATIVE-RELATED"/>
    <property type="match status" value="1"/>
</dbReference>
<gene>
    <name evidence="1" type="ORF">Tci_481195</name>
</gene>